<dbReference type="EMBL" id="CACVBS010000070">
    <property type="protein sequence ID" value="CAA7268827.1"/>
    <property type="molecule type" value="Genomic_DNA"/>
</dbReference>
<organism evidence="2 3">
    <name type="scientific">Cyclocybe aegerita</name>
    <name type="common">Black poplar mushroom</name>
    <name type="synonym">Agrocybe aegerita</name>
    <dbReference type="NCBI Taxonomy" id="1973307"/>
    <lineage>
        <taxon>Eukaryota</taxon>
        <taxon>Fungi</taxon>
        <taxon>Dikarya</taxon>
        <taxon>Basidiomycota</taxon>
        <taxon>Agaricomycotina</taxon>
        <taxon>Agaricomycetes</taxon>
        <taxon>Agaricomycetidae</taxon>
        <taxon>Agaricales</taxon>
        <taxon>Agaricineae</taxon>
        <taxon>Bolbitiaceae</taxon>
        <taxon>Cyclocybe</taxon>
    </lineage>
</organism>
<dbReference type="AlphaFoldDB" id="A0A8S0WRB3"/>
<proteinExistence type="predicted"/>
<evidence type="ECO:0000313" key="2">
    <source>
        <dbReference type="EMBL" id="CAA7268827.1"/>
    </source>
</evidence>
<protein>
    <submittedName>
        <fullName evidence="2">Uncharacterized protein</fullName>
    </submittedName>
</protein>
<feature type="compositionally biased region" description="Polar residues" evidence="1">
    <location>
        <begin position="9"/>
        <end position="21"/>
    </location>
</feature>
<accession>A0A8S0WRB3</accession>
<gene>
    <name evidence="2" type="ORF">AAE3_LOCUS11023</name>
</gene>
<name>A0A8S0WRB3_CYCAE</name>
<evidence type="ECO:0000256" key="1">
    <source>
        <dbReference type="SAM" id="MobiDB-lite"/>
    </source>
</evidence>
<dbReference type="OrthoDB" id="3025667at2759"/>
<sequence>MDPPLPSAGRSNSTDLASNKQAKQRELEDFAQSYVKYTKLAEDITATIHHDPQALEAAYARITEETRLEQAGNPPASSRSPEQIQADLRKLARRCDITPTSFDDRVRISFAAVSYVCILVDNVLVPDRPHSDFLTVLGMANRLLRKVHTGKPCPTPTVAPAIVKLTPANPVTRSGQETDITLWQSHPEELIGHRFISNEMIRRVFVVTDFAVKRVKGPQFDVVYEDTDEVLTVDPDSLFDMVAGAELITNVINEHARFVGPRSMVDRAGQKYMELIFFPERDRSVPIVSDQY</sequence>
<keyword evidence="3" id="KW-1185">Reference proteome</keyword>
<feature type="region of interest" description="Disordered" evidence="1">
    <location>
        <begin position="1"/>
        <end position="24"/>
    </location>
</feature>
<comment type="caution">
    <text evidence="2">The sequence shown here is derived from an EMBL/GenBank/DDBJ whole genome shotgun (WGS) entry which is preliminary data.</text>
</comment>
<dbReference type="Proteomes" id="UP000467700">
    <property type="component" value="Unassembled WGS sequence"/>
</dbReference>
<reference evidence="2 3" key="1">
    <citation type="submission" date="2020-01" db="EMBL/GenBank/DDBJ databases">
        <authorList>
            <person name="Gupta K D."/>
        </authorList>
    </citation>
    <scope>NUCLEOTIDE SEQUENCE [LARGE SCALE GENOMIC DNA]</scope>
</reference>
<evidence type="ECO:0000313" key="3">
    <source>
        <dbReference type="Proteomes" id="UP000467700"/>
    </source>
</evidence>